<reference evidence="1 2" key="1">
    <citation type="journal article" date="2018" name="Front. Plant Sci.">
        <title>Red Clover (Trifolium pratense) and Zigzag Clover (T. medium) - A Picture of Genomic Similarities and Differences.</title>
        <authorList>
            <person name="Dluhosova J."/>
            <person name="Istvanek J."/>
            <person name="Nedelnik J."/>
            <person name="Repkova J."/>
        </authorList>
    </citation>
    <scope>NUCLEOTIDE SEQUENCE [LARGE SCALE GENOMIC DNA]</scope>
    <source>
        <strain evidence="2">cv. 10/8</strain>
        <tissue evidence="1">Leaf</tissue>
    </source>
</reference>
<organism evidence="1 2">
    <name type="scientific">Trifolium medium</name>
    <dbReference type="NCBI Taxonomy" id="97028"/>
    <lineage>
        <taxon>Eukaryota</taxon>
        <taxon>Viridiplantae</taxon>
        <taxon>Streptophyta</taxon>
        <taxon>Embryophyta</taxon>
        <taxon>Tracheophyta</taxon>
        <taxon>Spermatophyta</taxon>
        <taxon>Magnoliopsida</taxon>
        <taxon>eudicotyledons</taxon>
        <taxon>Gunneridae</taxon>
        <taxon>Pentapetalae</taxon>
        <taxon>rosids</taxon>
        <taxon>fabids</taxon>
        <taxon>Fabales</taxon>
        <taxon>Fabaceae</taxon>
        <taxon>Papilionoideae</taxon>
        <taxon>50 kb inversion clade</taxon>
        <taxon>NPAAA clade</taxon>
        <taxon>Hologalegina</taxon>
        <taxon>IRL clade</taxon>
        <taxon>Trifolieae</taxon>
        <taxon>Trifolium</taxon>
    </lineage>
</organism>
<comment type="caution">
    <text evidence="1">The sequence shown here is derived from an EMBL/GenBank/DDBJ whole genome shotgun (WGS) entry which is preliminary data.</text>
</comment>
<keyword evidence="2" id="KW-1185">Reference proteome</keyword>
<dbReference type="EMBL" id="LXQA011412522">
    <property type="protein sequence ID" value="MCI96350.1"/>
    <property type="molecule type" value="Genomic_DNA"/>
</dbReference>
<accession>A0A392WC79</accession>
<sequence>AHNSSYGLCVAAEVAADKFAAEDPLPRGSKIR</sequence>
<name>A0A392WC79_9FABA</name>
<dbReference type="Proteomes" id="UP000265520">
    <property type="component" value="Unassembled WGS sequence"/>
</dbReference>
<feature type="non-terminal residue" evidence="1">
    <location>
        <position position="1"/>
    </location>
</feature>
<dbReference type="AlphaFoldDB" id="A0A392WC79"/>
<proteinExistence type="predicted"/>
<evidence type="ECO:0000313" key="2">
    <source>
        <dbReference type="Proteomes" id="UP000265520"/>
    </source>
</evidence>
<protein>
    <submittedName>
        <fullName evidence="1">Uncharacterized protein</fullName>
    </submittedName>
</protein>
<evidence type="ECO:0000313" key="1">
    <source>
        <dbReference type="EMBL" id="MCI96350.1"/>
    </source>
</evidence>